<keyword evidence="19" id="KW-1185">Reference proteome</keyword>
<evidence type="ECO:0000256" key="8">
    <source>
        <dbReference type="ARBA" id="ARBA00022803"/>
    </source>
</evidence>
<keyword evidence="11 16" id="KW-0472">Membrane</keyword>
<evidence type="ECO:0000256" key="1">
    <source>
        <dbReference type="ARBA" id="ARBA00004167"/>
    </source>
</evidence>
<name>A0ABR1DC65_NECAM</name>
<keyword evidence="8" id="KW-0802">TPR repeat</keyword>
<dbReference type="Gene3D" id="1.10.3290.10">
    <property type="entry name" value="Fido-like domain"/>
    <property type="match status" value="1"/>
</dbReference>
<dbReference type="Pfam" id="PF02661">
    <property type="entry name" value="Fic"/>
    <property type="match status" value="1"/>
</dbReference>
<dbReference type="InterPro" id="IPR036597">
    <property type="entry name" value="Fido-like_dom_sf"/>
</dbReference>
<evidence type="ECO:0000313" key="18">
    <source>
        <dbReference type="EMBL" id="KAK6747026.1"/>
    </source>
</evidence>
<evidence type="ECO:0000256" key="11">
    <source>
        <dbReference type="ARBA" id="ARBA00023136"/>
    </source>
</evidence>
<evidence type="ECO:0000256" key="16">
    <source>
        <dbReference type="SAM" id="Phobius"/>
    </source>
</evidence>
<keyword evidence="6" id="KW-0677">Repeat</keyword>
<dbReference type="InterPro" id="IPR003812">
    <property type="entry name" value="Fido"/>
</dbReference>
<evidence type="ECO:0000256" key="6">
    <source>
        <dbReference type="ARBA" id="ARBA00022737"/>
    </source>
</evidence>
<comment type="catalytic activity">
    <reaction evidence="14">
        <text>L-tyrosyl-[protein] + ATP = O-(5'-adenylyl)-L-tyrosyl-[protein] + diphosphate</text>
        <dbReference type="Rhea" id="RHEA:54288"/>
        <dbReference type="Rhea" id="RHEA-COMP:10136"/>
        <dbReference type="Rhea" id="RHEA-COMP:13846"/>
        <dbReference type="ChEBI" id="CHEBI:30616"/>
        <dbReference type="ChEBI" id="CHEBI:33019"/>
        <dbReference type="ChEBI" id="CHEBI:46858"/>
        <dbReference type="ChEBI" id="CHEBI:83624"/>
        <dbReference type="EC" id="2.7.7.108"/>
    </reaction>
</comment>
<evidence type="ECO:0000256" key="2">
    <source>
        <dbReference type="ARBA" id="ARBA00009742"/>
    </source>
</evidence>
<evidence type="ECO:0000256" key="5">
    <source>
        <dbReference type="ARBA" id="ARBA00022695"/>
    </source>
</evidence>
<feature type="transmembrane region" description="Helical" evidence="16">
    <location>
        <begin position="95"/>
        <end position="117"/>
    </location>
</feature>
<comment type="catalytic activity">
    <reaction evidence="13">
        <text>L-threonyl-[protein] + ATP = 3-O-(5'-adenylyl)-L-threonyl-[protein] + diphosphate</text>
        <dbReference type="Rhea" id="RHEA:54292"/>
        <dbReference type="Rhea" id="RHEA-COMP:11060"/>
        <dbReference type="Rhea" id="RHEA-COMP:13847"/>
        <dbReference type="ChEBI" id="CHEBI:30013"/>
        <dbReference type="ChEBI" id="CHEBI:30616"/>
        <dbReference type="ChEBI" id="CHEBI:33019"/>
        <dbReference type="ChEBI" id="CHEBI:138113"/>
        <dbReference type="EC" id="2.7.7.108"/>
    </reaction>
</comment>
<evidence type="ECO:0000256" key="10">
    <source>
        <dbReference type="ARBA" id="ARBA00022989"/>
    </source>
</evidence>
<evidence type="ECO:0000256" key="12">
    <source>
        <dbReference type="ARBA" id="ARBA00034531"/>
    </source>
</evidence>
<dbReference type="EC" id="2.7.7.108" evidence="12"/>
<evidence type="ECO:0000313" key="19">
    <source>
        <dbReference type="Proteomes" id="UP001303046"/>
    </source>
</evidence>
<protein>
    <recommendedName>
        <fullName evidence="12">protein adenylyltransferase</fullName>
        <ecNumber evidence="12">2.7.7.108</ecNumber>
    </recommendedName>
</protein>
<evidence type="ECO:0000259" key="17">
    <source>
        <dbReference type="PROSITE" id="PS51459"/>
    </source>
</evidence>
<proteinExistence type="inferred from homology"/>
<dbReference type="Proteomes" id="UP001303046">
    <property type="component" value="Unassembled WGS sequence"/>
</dbReference>
<keyword evidence="9" id="KW-0067">ATP-binding</keyword>
<evidence type="ECO:0000256" key="9">
    <source>
        <dbReference type="ARBA" id="ARBA00022840"/>
    </source>
</evidence>
<dbReference type="SUPFAM" id="SSF140931">
    <property type="entry name" value="Fic-like"/>
    <property type="match status" value="1"/>
</dbReference>
<keyword evidence="5" id="KW-0548">Nucleotidyltransferase</keyword>
<evidence type="ECO:0000256" key="14">
    <source>
        <dbReference type="ARBA" id="ARBA00048696"/>
    </source>
</evidence>
<dbReference type="PANTHER" id="PTHR13504:SF34">
    <property type="entry name" value="PROTEIN ADENYLYLTRANSFERASE FICD"/>
    <property type="match status" value="1"/>
</dbReference>
<dbReference type="PROSITE" id="PS51459">
    <property type="entry name" value="FIDO"/>
    <property type="match status" value="1"/>
</dbReference>
<dbReference type="Gene3D" id="1.25.40.10">
    <property type="entry name" value="Tetratricopeptide repeat domain"/>
    <property type="match status" value="1"/>
</dbReference>
<dbReference type="PANTHER" id="PTHR13504">
    <property type="entry name" value="FIDO DOMAIN-CONTAINING PROTEIN DDB_G0283145"/>
    <property type="match status" value="1"/>
</dbReference>
<comment type="catalytic activity">
    <reaction evidence="15">
        <text>3-O-(5'-adenylyl)-L-threonyl-[protein] + H2O = L-threonyl-[protein] + AMP + H(+)</text>
        <dbReference type="Rhea" id="RHEA:55932"/>
        <dbReference type="Rhea" id="RHEA-COMP:11060"/>
        <dbReference type="Rhea" id="RHEA-COMP:13847"/>
        <dbReference type="ChEBI" id="CHEBI:15377"/>
        <dbReference type="ChEBI" id="CHEBI:15378"/>
        <dbReference type="ChEBI" id="CHEBI:30013"/>
        <dbReference type="ChEBI" id="CHEBI:138113"/>
        <dbReference type="ChEBI" id="CHEBI:456215"/>
    </reaction>
</comment>
<keyword evidence="4 16" id="KW-0812">Transmembrane</keyword>
<evidence type="ECO:0000256" key="7">
    <source>
        <dbReference type="ARBA" id="ARBA00022741"/>
    </source>
</evidence>
<keyword evidence="7" id="KW-0547">Nucleotide-binding</keyword>
<dbReference type="InterPro" id="IPR040198">
    <property type="entry name" value="Fido_containing"/>
</dbReference>
<keyword evidence="10 16" id="KW-1133">Transmembrane helix</keyword>
<organism evidence="18 19">
    <name type="scientific">Necator americanus</name>
    <name type="common">Human hookworm</name>
    <dbReference type="NCBI Taxonomy" id="51031"/>
    <lineage>
        <taxon>Eukaryota</taxon>
        <taxon>Metazoa</taxon>
        <taxon>Ecdysozoa</taxon>
        <taxon>Nematoda</taxon>
        <taxon>Chromadorea</taxon>
        <taxon>Rhabditida</taxon>
        <taxon>Rhabditina</taxon>
        <taxon>Rhabditomorpha</taxon>
        <taxon>Strongyloidea</taxon>
        <taxon>Ancylostomatidae</taxon>
        <taxon>Bunostominae</taxon>
        <taxon>Necator</taxon>
    </lineage>
</organism>
<dbReference type="EMBL" id="JAVFWL010000004">
    <property type="protein sequence ID" value="KAK6747026.1"/>
    <property type="molecule type" value="Genomic_DNA"/>
</dbReference>
<reference evidence="18 19" key="1">
    <citation type="submission" date="2023-08" db="EMBL/GenBank/DDBJ databases">
        <title>A Necator americanus chromosomal reference genome.</title>
        <authorList>
            <person name="Ilik V."/>
            <person name="Petrzelkova K.J."/>
            <person name="Pardy F."/>
            <person name="Fuh T."/>
            <person name="Niatou-Singa F.S."/>
            <person name="Gouil Q."/>
            <person name="Baker L."/>
            <person name="Ritchie M.E."/>
            <person name="Jex A.R."/>
            <person name="Gazzola D."/>
            <person name="Li H."/>
            <person name="Toshio Fujiwara R."/>
            <person name="Zhan B."/>
            <person name="Aroian R.V."/>
            <person name="Pafco B."/>
            <person name="Schwarz E.M."/>
        </authorList>
    </citation>
    <scope>NUCLEOTIDE SEQUENCE [LARGE SCALE GENOMIC DNA]</scope>
    <source>
        <strain evidence="18 19">Aroian</strain>
        <tissue evidence="18">Whole animal</tissue>
    </source>
</reference>
<dbReference type="SUPFAM" id="SSF48452">
    <property type="entry name" value="TPR-like"/>
    <property type="match status" value="1"/>
</dbReference>
<accession>A0ABR1DC65</accession>
<keyword evidence="3" id="KW-0808">Transferase</keyword>
<evidence type="ECO:0000256" key="13">
    <source>
        <dbReference type="ARBA" id="ARBA00047939"/>
    </source>
</evidence>
<gene>
    <name evidence="18" type="primary">Necator_chrIV.g13624</name>
    <name evidence="18" type="ORF">RB195_000333</name>
</gene>
<comment type="subcellular location">
    <subcellularLocation>
        <location evidence="1">Membrane</location>
        <topology evidence="1">Single-pass membrane protein</topology>
    </subcellularLocation>
</comment>
<feature type="domain" description="Fido" evidence="17">
    <location>
        <begin position="372"/>
        <end position="507"/>
    </location>
</feature>
<sequence>MTSKKADRDSMKESAFVVQFDWVWLSELLQYESLNCCTSPILVPEEDECICGAEVTNVWNVRRHKNSDEYKCLTMAGPISSQLGGKVFCSSQIGIIKIALICFLISSSVQLFFPLLIEHGIWFTTLTRYYGKILLRQDVESTDFSGRVSLPATKGPTYFPEIFPVETWMGAQPAPLVTREHINELSDRTLEQEALAALSAAQSSRRSGNRKKARIIIEHALALAPNHPDILTEYGLFHEVLENDVLEADLCYAKALAFDPHHSEALVRRKKTLPLVNAMDAKLLNRIQKKRDEFARLPHTSSLRRAMRESYFLHIYHTVAIEGNTLSLGQTRSILESGMAVAGKSIHEHNEVIGMDAALRFLNHSLLHMNEITLDDILEMHRRVLGNVNPLDAGRIRTTQVFVGRFTPVAPEYVKEQLAELVNWLKDPLTLEMNPVEKAAIAHYKLVVVHPFVDGNGRTARLLLNLILMRAGFPPVILPVESRAEYYATLHTANLGDLRPFIRYIARYTENTLKFYINSTEKCVGGDCAENELRGEESERISS</sequence>
<comment type="similarity">
    <text evidence="2">Belongs to the fic family.</text>
</comment>
<comment type="caution">
    <text evidence="18">The sequence shown here is derived from an EMBL/GenBank/DDBJ whole genome shotgun (WGS) entry which is preliminary data.</text>
</comment>
<dbReference type="InterPro" id="IPR011990">
    <property type="entry name" value="TPR-like_helical_dom_sf"/>
</dbReference>
<evidence type="ECO:0000256" key="15">
    <source>
        <dbReference type="ARBA" id="ARBA00049297"/>
    </source>
</evidence>
<evidence type="ECO:0000256" key="3">
    <source>
        <dbReference type="ARBA" id="ARBA00022679"/>
    </source>
</evidence>
<evidence type="ECO:0000256" key="4">
    <source>
        <dbReference type="ARBA" id="ARBA00022692"/>
    </source>
</evidence>